<keyword evidence="1" id="KW-0472">Membrane</keyword>
<dbReference type="Proteomes" id="UP000199411">
    <property type="component" value="Unassembled WGS sequence"/>
</dbReference>
<dbReference type="Pfam" id="PF04173">
    <property type="entry name" value="DoxD"/>
    <property type="match status" value="1"/>
</dbReference>
<sequence>MATDKSFSFKSISTLATPIRLVLGWQFFSAFLRRVVNDPEKLDPNSPAFMGHAFNHFLPHALFIKPMIEYLITQPHLLYVFLVTFTIIEGLVGIGLLLGLFTRLSAIGATLLSFGILLGSGWLGSTCVDEWQIGIAGISSGLVIFSLGGGLFSLDNMFFKNKNSKLLAYLASNNLKTNESSFKTEALIFSIIAMFITLYTYQALHGGLYGKLYNLSKIPKIEILNAHLKKNGELNLTIYRTNGPDTYGAFIEEIALLDEKGKVVETINPNNQNLFKNDIKNFYFNKIEPNKFSLVVPLGAKATINIKPTGNISLKKGYYTLELTDVSGLKWSKKINLD</sequence>
<feature type="transmembrane region" description="Helical" evidence="1">
    <location>
        <begin position="106"/>
        <end position="125"/>
    </location>
</feature>
<feature type="transmembrane region" description="Helical" evidence="1">
    <location>
        <begin position="77"/>
        <end position="99"/>
    </location>
</feature>
<dbReference type="InterPro" id="IPR007301">
    <property type="entry name" value="DoxD"/>
</dbReference>
<organism evidence="4 5">
    <name type="scientific">Desulfurella multipotens</name>
    <dbReference type="NCBI Taxonomy" id="79269"/>
    <lineage>
        <taxon>Bacteria</taxon>
        <taxon>Pseudomonadati</taxon>
        <taxon>Campylobacterota</taxon>
        <taxon>Desulfurellia</taxon>
        <taxon>Desulfurellales</taxon>
        <taxon>Desulfurellaceae</taxon>
        <taxon>Desulfurella</taxon>
    </lineage>
</organism>
<accession>A0A1G6PY58</accession>
<feature type="domain" description="TQO small subunit DoxD" evidence="2">
    <location>
        <begin position="17"/>
        <end position="169"/>
    </location>
</feature>
<keyword evidence="1" id="KW-0812">Transmembrane</keyword>
<evidence type="ECO:0000313" key="5">
    <source>
        <dbReference type="Proteomes" id="UP000199411"/>
    </source>
</evidence>
<gene>
    <name evidence="4" type="ORF">SAMN05660835_01469</name>
</gene>
<dbReference type="RefSeq" id="WP_092129280.1">
    <property type="nucleotide sequence ID" value="NZ_FMYU01000010.1"/>
</dbReference>
<proteinExistence type="predicted"/>
<dbReference type="AlphaFoldDB" id="A0A1G6PY58"/>
<feature type="transmembrane region" description="Helical" evidence="1">
    <location>
        <begin position="131"/>
        <end position="154"/>
    </location>
</feature>
<evidence type="ECO:0000256" key="1">
    <source>
        <dbReference type="SAM" id="Phobius"/>
    </source>
</evidence>
<reference evidence="5" key="1">
    <citation type="submission" date="2016-10" db="EMBL/GenBank/DDBJ databases">
        <authorList>
            <person name="Varghese N."/>
            <person name="Submissions S."/>
        </authorList>
    </citation>
    <scope>NUCLEOTIDE SEQUENCE [LARGE SCALE GENOMIC DNA]</scope>
    <source>
        <strain evidence="5">DSM 8415</strain>
    </source>
</reference>
<evidence type="ECO:0000313" key="4">
    <source>
        <dbReference type="EMBL" id="SDC84988.1"/>
    </source>
</evidence>
<keyword evidence="5" id="KW-1185">Reference proteome</keyword>
<dbReference type="EMBL" id="FMYU01000010">
    <property type="protein sequence ID" value="SDC84988.1"/>
    <property type="molecule type" value="Genomic_DNA"/>
</dbReference>
<name>A0A1G6PY58_9BACT</name>
<evidence type="ECO:0000259" key="3">
    <source>
        <dbReference type="Pfam" id="PF07680"/>
    </source>
</evidence>
<protein>
    <submittedName>
        <fullName evidence="4">Thiosulfate dehydrogenase [quinone] large subunit</fullName>
    </submittedName>
</protein>
<dbReference type="Pfam" id="PF07680">
    <property type="entry name" value="DoxA"/>
    <property type="match status" value="1"/>
</dbReference>
<dbReference type="OrthoDB" id="9790967at2"/>
<feature type="domain" description="Thiosulphate:quinone oxidoreductase small subunit DoxA" evidence="3">
    <location>
        <begin position="205"/>
        <end position="333"/>
    </location>
</feature>
<dbReference type="InterPro" id="IPR011636">
    <property type="entry name" value="DoxA"/>
</dbReference>
<keyword evidence="1" id="KW-1133">Transmembrane helix</keyword>
<feature type="transmembrane region" description="Helical" evidence="1">
    <location>
        <begin position="186"/>
        <end position="204"/>
    </location>
</feature>
<evidence type="ECO:0000259" key="2">
    <source>
        <dbReference type="Pfam" id="PF04173"/>
    </source>
</evidence>